<dbReference type="SUPFAM" id="SSF89733">
    <property type="entry name" value="L-sulfolactate dehydrogenase-like"/>
    <property type="match status" value="1"/>
</dbReference>
<evidence type="ECO:0000256" key="1">
    <source>
        <dbReference type="ARBA" id="ARBA00006056"/>
    </source>
</evidence>
<feature type="coiled-coil region" evidence="4">
    <location>
        <begin position="835"/>
        <end position="869"/>
    </location>
</feature>
<sequence length="929" mass="106757">MKRKHEDGLQELRKRAGELVASASLENGTVKDSYKKLIAEFLEAGGPPDDVIVKIGQQFFGCPVAKANQGPLQAMHVEGAKRLDFDYLEKFMVDCFLAAGCPEKESKISASVLIEADKRGIDSHGIGRLKTIYLDRIKNGILKPYAPIEIVKETATTAMVDANMGMGLYVGPYCMELAIAKAKKSGLGFVACRNSTHYGIAGYYTSMACEKGCVGFAGTNARPSIAPTFGVEPCMGTNPLCFGIPTDEPFPFVIDCATSICQRGKVEKYARLGLPTPKGMVIDKNGEERTDTEGILKGMVKGECALCPIGGVGDELGGYKGYSWSVVVELLSIAFQNGDFGEKLTGVDAQGKPAPMSLGHFFLAIDVEAICDLEVFKKKSGDFLRWVRSTGKDPNGPGRIWTAGEAENDFRQKRMSEGGVMVPPALLKEMTMLREDLPAIKEKPRDVDFAKAMASMMIRPDRAILKRQEEEFQYETRVASQLEQFKVEQKGHWENRMMNVLRKNRVRSKVANLQAQQQAQLQDRRYRLAKKLSDEMKAWQKEMVEREETPAQRMERMSARAYELKKRREDERKAVVQEKLYQQWRAGIDDLRTMDSRIVELQTIADRDFQLDDKALRKAEEKGVDDFYAKLWHEGYLAKIEREEREKAMKNERNDQQKKTLGIQLDWKQERLDQDREEEAVEAERLKKIWAEQEEEEKRAVVEARIYAKEERRKADEYMAIQQAQRAEEERQEKDFDKNFVNGVLERERLIAEQEEAEKLKAKKKAMEFTEALKLEMARKAASEEELLRLQDEESERQWQKRYAQWEKEELARRALMEEVYHDRAEQVKLKHQLREQVKSDIAKERGQIEQEMKRLEAIEQQREEGEKLVAMRHQEELFRQMDFHQVQRHRQLQQHAIEQRQAAIAEEKIRRAVEQEKKKANAIMSEVP</sequence>
<evidence type="ECO:0000256" key="3">
    <source>
        <dbReference type="ARBA" id="ARBA00023054"/>
    </source>
</evidence>
<evidence type="ECO:0000256" key="4">
    <source>
        <dbReference type="SAM" id="Coils"/>
    </source>
</evidence>
<reference evidence="6 7" key="1">
    <citation type="submission" date="2024-02" db="EMBL/GenBank/DDBJ databases">
        <authorList>
            <person name="Chen Y."/>
            <person name="Shah S."/>
            <person name="Dougan E. K."/>
            <person name="Thang M."/>
            <person name="Chan C."/>
        </authorList>
    </citation>
    <scope>NUCLEOTIDE SEQUENCE [LARGE SCALE GENOMIC DNA]</scope>
</reference>
<dbReference type="Pfam" id="PF02615">
    <property type="entry name" value="Ldh_2"/>
    <property type="match status" value="1"/>
</dbReference>
<dbReference type="PANTHER" id="PTHR11091:SF0">
    <property type="entry name" value="MALATE DEHYDROGENASE"/>
    <property type="match status" value="1"/>
</dbReference>
<evidence type="ECO:0000259" key="5">
    <source>
        <dbReference type="Pfam" id="PF13868"/>
    </source>
</evidence>
<gene>
    <name evidence="6" type="ORF">SCF082_LOCUS601</name>
</gene>
<dbReference type="Pfam" id="PF13868">
    <property type="entry name" value="TPH"/>
    <property type="match status" value="1"/>
</dbReference>
<dbReference type="Gene3D" id="1.10.1530.10">
    <property type="match status" value="1"/>
</dbReference>
<dbReference type="InterPro" id="IPR036111">
    <property type="entry name" value="Mal/L-sulfo/L-lacto_DH-like_sf"/>
</dbReference>
<feature type="domain" description="Trichohyalin-plectin-homology" evidence="5">
    <location>
        <begin position="588"/>
        <end position="920"/>
    </location>
</feature>
<feature type="coiled-coil region" evidence="4">
    <location>
        <begin position="745"/>
        <end position="793"/>
    </location>
</feature>
<name>A0ABP0HB96_9DINO</name>
<comment type="caution">
    <text evidence="6">The sequence shown here is derived from an EMBL/GenBank/DDBJ whole genome shotgun (WGS) entry which is preliminary data.</text>
</comment>
<organism evidence="6 7">
    <name type="scientific">Durusdinium trenchii</name>
    <dbReference type="NCBI Taxonomy" id="1381693"/>
    <lineage>
        <taxon>Eukaryota</taxon>
        <taxon>Sar</taxon>
        <taxon>Alveolata</taxon>
        <taxon>Dinophyceae</taxon>
        <taxon>Suessiales</taxon>
        <taxon>Symbiodiniaceae</taxon>
        <taxon>Durusdinium</taxon>
    </lineage>
</organism>
<dbReference type="Proteomes" id="UP001642464">
    <property type="component" value="Unassembled WGS sequence"/>
</dbReference>
<accession>A0ABP0HB96</accession>
<proteinExistence type="inferred from homology"/>
<dbReference type="InterPro" id="IPR003767">
    <property type="entry name" value="Malate/L-lactate_DH-like"/>
</dbReference>
<dbReference type="InterPro" id="IPR043144">
    <property type="entry name" value="Mal/L-sulf/L-lact_DH-like_ah"/>
</dbReference>
<keyword evidence="7" id="KW-1185">Reference proteome</keyword>
<dbReference type="InterPro" id="IPR043597">
    <property type="entry name" value="TPH_dom"/>
</dbReference>
<dbReference type="PANTHER" id="PTHR11091">
    <property type="entry name" value="OXIDOREDUCTASE-RELATED"/>
    <property type="match status" value="1"/>
</dbReference>
<dbReference type="Gene3D" id="3.30.1370.60">
    <property type="entry name" value="Hypothetical oxidoreductase yiak, domain 2"/>
    <property type="match status" value="1"/>
</dbReference>
<dbReference type="EMBL" id="CAXAMM010000225">
    <property type="protein sequence ID" value="CAK8986559.1"/>
    <property type="molecule type" value="Genomic_DNA"/>
</dbReference>
<evidence type="ECO:0000256" key="2">
    <source>
        <dbReference type="ARBA" id="ARBA00023002"/>
    </source>
</evidence>
<dbReference type="InterPro" id="IPR043143">
    <property type="entry name" value="Mal/L-sulf/L-lact_DH-like_NADP"/>
</dbReference>
<keyword evidence="3 4" id="KW-0175">Coiled coil</keyword>
<protein>
    <submittedName>
        <fullName evidence="6">Malate dehydrogenase</fullName>
    </submittedName>
</protein>
<keyword evidence="2" id="KW-0560">Oxidoreductase</keyword>
<evidence type="ECO:0000313" key="7">
    <source>
        <dbReference type="Proteomes" id="UP001642464"/>
    </source>
</evidence>
<comment type="similarity">
    <text evidence="1">Belongs to the LDH2/MDH2 oxidoreductase family.</text>
</comment>
<evidence type="ECO:0000313" key="6">
    <source>
        <dbReference type="EMBL" id="CAK8986559.1"/>
    </source>
</evidence>